<gene>
    <name evidence="1" type="ORF">I5I61_26755</name>
</gene>
<sequence length="222" mass="25386">MISVPDSMSDYIELLPGRKLRRGKYGKHVTSMPSRKNGVYVMCETLLEAEFCLELERSSAVLRYLAQPFTLRFKNSRKCYTPDFSAKLQNGIITIYEVKTDAALRDTPTLDRLLLLQETFASLGHYLEIIRESQFRNPIKMGNLQLLYQKSYKEDGKESKSIINRVRKTTNNSLTVKDLIEAGFSSPSIAYAVFYGEVICDLACPFTENSRLGLRNEHHPDI</sequence>
<accession>A0ABS0KSK0</accession>
<evidence type="ECO:0000313" key="1">
    <source>
        <dbReference type="EMBL" id="MBG6291072.1"/>
    </source>
</evidence>
<evidence type="ECO:0008006" key="3">
    <source>
        <dbReference type="Google" id="ProtNLM"/>
    </source>
</evidence>
<keyword evidence="2" id="KW-1185">Reference proteome</keyword>
<dbReference type="Proteomes" id="UP000608450">
    <property type="component" value="Unassembled WGS sequence"/>
</dbReference>
<protein>
    <recommendedName>
        <fullName evidence="3">TnsA endonuclease N-terminal domain-containing protein</fullName>
    </recommendedName>
</protein>
<proteinExistence type="predicted"/>
<organism evidence="1 2">
    <name type="scientific">Pseudomonas nitroreducens</name>
    <dbReference type="NCBI Taxonomy" id="46680"/>
    <lineage>
        <taxon>Bacteria</taxon>
        <taxon>Pseudomonadati</taxon>
        <taxon>Pseudomonadota</taxon>
        <taxon>Gammaproteobacteria</taxon>
        <taxon>Pseudomonadales</taxon>
        <taxon>Pseudomonadaceae</taxon>
        <taxon>Pseudomonas</taxon>
    </lineage>
</organism>
<dbReference type="RefSeq" id="WP_196913527.1">
    <property type="nucleotide sequence ID" value="NZ_JADTFC010000098.1"/>
</dbReference>
<dbReference type="EMBL" id="JADTFC010000098">
    <property type="protein sequence ID" value="MBG6291072.1"/>
    <property type="molecule type" value="Genomic_DNA"/>
</dbReference>
<reference evidence="1 2" key="1">
    <citation type="submission" date="2020-11" db="EMBL/GenBank/DDBJ databases">
        <title>Enhanced detection system for hospital associated transmission using whole genome sequencing surveillance.</title>
        <authorList>
            <person name="Harrison L.H."/>
            <person name="Van Tyne D."/>
            <person name="Marsh J.W."/>
            <person name="Griffith M.P."/>
            <person name="Snyder D.J."/>
            <person name="Cooper V.S."/>
            <person name="Mustapha M."/>
        </authorList>
    </citation>
    <scope>NUCLEOTIDE SEQUENCE [LARGE SCALE GENOMIC DNA]</scope>
    <source>
        <strain evidence="1 2">PSA00705</strain>
    </source>
</reference>
<name>A0ABS0KSK0_PSENT</name>
<evidence type="ECO:0000313" key="2">
    <source>
        <dbReference type="Proteomes" id="UP000608450"/>
    </source>
</evidence>
<comment type="caution">
    <text evidence="1">The sequence shown here is derived from an EMBL/GenBank/DDBJ whole genome shotgun (WGS) entry which is preliminary data.</text>
</comment>